<reference evidence="9" key="2">
    <citation type="submission" date="2016-02" db="EMBL/GenBank/DDBJ databases">
        <authorList>
            <person name="Alioto T."/>
            <person name="Alioto T."/>
        </authorList>
    </citation>
    <scope>NUCLEOTIDE SEQUENCE</scope>
</reference>
<dbReference type="EMBL" id="KQ999465">
    <property type="protein sequence ID" value="KZV41410.1"/>
    <property type="molecule type" value="Genomic_DNA"/>
</dbReference>
<comment type="subcellular location">
    <subcellularLocation>
        <location evidence="1">Secreted</location>
        <location evidence="1">Extracellular space</location>
        <location evidence="1">Apoplast</location>
    </subcellularLocation>
</comment>
<keyword evidence="2" id="KW-0052">Apoplast</keyword>
<organism evidence="9 11">
    <name type="scientific">Dorcoceras hygrometricum</name>
    <dbReference type="NCBI Taxonomy" id="472368"/>
    <lineage>
        <taxon>Eukaryota</taxon>
        <taxon>Viridiplantae</taxon>
        <taxon>Streptophyta</taxon>
        <taxon>Embryophyta</taxon>
        <taxon>Tracheophyta</taxon>
        <taxon>Spermatophyta</taxon>
        <taxon>Magnoliopsida</taxon>
        <taxon>eudicotyledons</taxon>
        <taxon>Gunneridae</taxon>
        <taxon>Pentapetalae</taxon>
        <taxon>asterids</taxon>
        <taxon>lamiids</taxon>
        <taxon>Lamiales</taxon>
        <taxon>Gesneriaceae</taxon>
        <taxon>Didymocarpoideae</taxon>
        <taxon>Trichosporeae</taxon>
        <taxon>Loxocarpinae</taxon>
        <taxon>Dorcoceras</taxon>
    </lineage>
</organism>
<dbReference type="Pfam" id="PF04043">
    <property type="entry name" value="PMEI"/>
    <property type="match status" value="1"/>
</dbReference>
<keyword evidence="4 7" id="KW-0732">Signal</keyword>
<dbReference type="GO" id="GO:0048046">
    <property type="term" value="C:apoplast"/>
    <property type="evidence" value="ECO:0007669"/>
    <property type="project" value="UniProtKB-SubCell"/>
</dbReference>
<dbReference type="InterPro" id="IPR006501">
    <property type="entry name" value="Pectinesterase_inhib_dom"/>
</dbReference>
<dbReference type="AlphaFoldDB" id="A0A2Z7A0M1"/>
<gene>
    <name evidence="10" type="ORF">F511_12138</name>
    <name evidence="9" type="ORF">F511_39211</name>
</gene>
<keyword evidence="3" id="KW-0964">Secreted</keyword>
<dbReference type="FunFam" id="1.20.140.40:FF:000006">
    <property type="entry name" value="Pectinesterase inhibitor 3"/>
    <property type="match status" value="1"/>
</dbReference>
<dbReference type="SMART" id="SM00856">
    <property type="entry name" value="PMEI"/>
    <property type="match status" value="1"/>
</dbReference>
<feature type="chain" id="PRO_5040678819" evidence="7">
    <location>
        <begin position="27"/>
        <end position="201"/>
    </location>
</feature>
<accession>A0A2Z7A0M1</accession>
<evidence type="ECO:0000256" key="2">
    <source>
        <dbReference type="ARBA" id="ARBA00022523"/>
    </source>
</evidence>
<evidence type="ECO:0000313" key="11">
    <source>
        <dbReference type="Proteomes" id="UP000250235"/>
    </source>
</evidence>
<dbReference type="InterPro" id="IPR051955">
    <property type="entry name" value="PME_Inhibitor"/>
</dbReference>
<evidence type="ECO:0000256" key="7">
    <source>
        <dbReference type="SAM" id="SignalP"/>
    </source>
</evidence>
<keyword evidence="11" id="KW-1185">Reference proteome</keyword>
<reference evidence="9 11" key="1">
    <citation type="journal article" date="2015" name="Proc. Natl. Acad. Sci. U.S.A.">
        <title>The resurrection genome of Boea hygrometrica: A blueprint for survival of dehydration.</title>
        <authorList>
            <person name="Xiao L."/>
            <person name="Yang G."/>
            <person name="Zhang L."/>
            <person name="Yang X."/>
            <person name="Zhao S."/>
            <person name="Ji Z."/>
            <person name="Zhou Q."/>
            <person name="Hu M."/>
            <person name="Wang Y."/>
            <person name="Chen M."/>
            <person name="Xu Y."/>
            <person name="Jin H."/>
            <person name="Xiao X."/>
            <person name="Hu G."/>
            <person name="Bao F."/>
            <person name="Hu Y."/>
            <person name="Wan P."/>
            <person name="Li L."/>
            <person name="Deng X."/>
            <person name="Kuang T."/>
            <person name="Xiang C."/>
            <person name="Zhu J.K."/>
            <person name="Oliver M.J."/>
            <person name="He Y."/>
        </authorList>
    </citation>
    <scope>NUCLEOTIDE SEQUENCE [LARGE SCALE GENOMIC DNA]</scope>
    <source>
        <strain evidence="11">cv. XS01</strain>
    </source>
</reference>
<dbReference type="PANTHER" id="PTHR31080">
    <property type="entry name" value="PECTINESTERASE INHIBITOR-LIKE"/>
    <property type="match status" value="1"/>
</dbReference>
<dbReference type="PANTHER" id="PTHR31080:SF117">
    <property type="entry name" value="PLANT INVERTASE_PECTIN METHYLESTERASE INHIBITOR SUPERFAMILY PROTEIN"/>
    <property type="match status" value="1"/>
</dbReference>
<dbReference type="OrthoDB" id="1430376at2759"/>
<name>A0A2Z7A0M1_9LAMI</name>
<evidence type="ECO:0000256" key="1">
    <source>
        <dbReference type="ARBA" id="ARBA00004271"/>
    </source>
</evidence>
<evidence type="ECO:0000313" key="9">
    <source>
        <dbReference type="EMBL" id="KZV15007.1"/>
    </source>
</evidence>
<feature type="domain" description="Pectinesterase inhibitor" evidence="8">
    <location>
        <begin position="34"/>
        <end position="192"/>
    </location>
</feature>
<dbReference type="SUPFAM" id="SSF101148">
    <property type="entry name" value="Plant invertase/pectin methylesterase inhibitor"/>
    <property type="match status" value="1"/>
</dbReference>
<evidence type="ECO:0000313" key="10">
    <source>
        <dbReference type="EMBL" id="KZV41410.1"/>
    </source>
</evidence>
<evidence type="ECO:0000256" key="6">
    <source>
        <dbReference type="ARBA" id="ARBA00038471"/>
    </source>
</evidence>
<feature type="signal peptide" evidence="7">
    <location>
        <begin position="1"/>
        <end position="26"/>
    </location>
</feature>
<dbReference type="CDD" id="cd15798">
    <property type="entry name" value="PMEI-like_3"/>
    <property type="match status" value="1"/>
</dbReference>
<keyword evidence="5" id="KW-1015">Disulfide bond</keyword>
<dbReference type="Gene3D" id="1.20.140.40">
    <property type="entry name" value="Invertase/pectin methylesterase inhibitor family protein"/>
    <property type="match status" value="1"/>
</dbReference>
<dbReference type="Proteomes" id="UP000250235">
    <property type="component" value="Unassembled WGS sequence"/>
</dbReference>
<proteinExistence type="inferred from homology"/>
<dbReference type="EMBL" id="KV020137">
    <property type="protein sequence ID" value="KZV15007.1"/>
    <property type="molecule type" value="Genomic_DNA"/>
</dbReference>
<protein>
    <submittedName>
        <fullName evidence="9">21 kDa protein</fullName>
    </submittedName>
</protein>
<sequence length="201" mass="21839">MEISFRAKSFALALLFITLLISSVSATRSADGTTSVEFIKASCSVTAYPRLCYASLSTQATAIQQSPRLLADAALSVSLNTARSTAADMAELLKLGGLRPREGTAIRECMEQLADSVDRLRRSTTEMTLINRRRSSHFWLIIGDIQTWVSAALTDEDTCMDGFSAPTTCEVKTAVREKISRVARMTSNALALVNHYAAIHG</sequence>
<dbReference type="GO" id="GO:0004857">
    <property type="term" value="F:enzyme inhibitor activity"/>
    <property type="evidence" value="ECO:0007669"/>
    <property type="project" value="InterPro"/>
</dbReference>
<comment type="similarity">
    <text evidence="6">Belongs to the PMEI family.</text>
</comment>
<dbReference type="NCBIfam" id="TIGR01614">
    <property type="entry name" value="PME_inhib"/>
    <property type="match status" value="1"/>
</dbReference>
<evidence type="ECO:0000259" key="8">
    <source>
        <dbReference type="SMART" id="SM00856"/>
    </source>
</evidence>
<dbReference type="InterPro" id="IPR035513">
    <property type="entry name" value="Invertase/methylesterase_inhib"/>
</dbReference>
<evidence type="ECO:0000256" key="3">
    <source>
        <dbReference type="ARBA" id="ARBA00022525"/>
    </source>
</evidence>
<evidence type="ECO:0000256" key="5">
    <source>
        <dbReference type="ARBA" id="ARBA00023157"/>
    </source>
</evidence>
<evidence type="ECO:0000256" key="4">
    <source>
        <dbReference type="ARBA" id="ARBA00022729"/>
    </source>
</evidence>